<protein>
    <recommendedName>
        <fullName evidence="4">Retrotransposon gag domain-containing protein</fullName>
    </recommendedName>
</protein>
<evidence type="ECO:0008006" key="4">
    <source>
        <dbReference type="Google" id="ProtNLM"/>
    </source>
</evidence>
<dbReference type="EMBL" id="JAMSHJ010000004">
    <property type="protein sequence ID" value="KAI5419082.1"/>
    <property type="molecule type" value="Genomic_DNA"/>
</dbReference>
<keyword evidence="1" id="KW-0472">Membrane</keyword>
<dbReference type="GO" id="GO:0031293">
    <property type="term" value="P:membrane protein intracellular domain proteolysis"/>
    <property type="evidence" value="ECO:0007669"/>
    <property type="project" value="TreeGrafter"/>
</dbReference>
<dbReference type="InterPro" id="IPR001193">
    <property type="entry name" value="MBTPS2"/>
</dbReference>
<dbReference type="PANTHER" id="PTHR13325:SF3">
    <property type="entry name" value="MEMBRANE-BOUND TRANSCRIPTION FACTOR SITE-2 PROTEASE"/>
    <property type="match status" value="1"/>
</dbReference>
<organism evidence="2 3">
    <name type="scientific">Pisum sativum</name>
    <name type="common">Garden pea</name>
    <name type="synonym">Lathyrus oleraceus</name>
    <dbReference type="NCBI Taxonomy" id="3888"/>
    <lineage>
        <taxon>Eukaryota</taxon>
        <taxon>Viridiplantae</taxon>
        <taxon>Streptophyta</taxon>
        <taxon>Embryophyta</taxon>
        <taxon>Tracheophyta</taxon>
        <taxon>Spermatophyta</taxon>
        <taxon>Magnoliopsida</taxon>
        <taxon>eudicotyledons</taxon>
        <taxon>Gunneridae</taxon>
        <taxon>Pentapetalae</taxon>
        <taxon>rosids</taxon>
        <taxon>fabids</taxon>
        <taxon>Fabales</taxon>
        <taxon>Fabaceae</taxon>
        <taxon>Papilionoideae</taxon>
        <taxon>50 kb inversion clade</taxon>
        <taxon>NPAAA clade</taxon>
        <taxon>Hologalegina</taxon>
        <taxon>IRL clade</taxon>
        <taxon>Fabeae</taxon>
        <taxon>Lathyrus</taxon>
    </lineage>
</organism>
<gene>
    <name evidence="2" type="ORF">KIW84_043324</name>
</gene>
<dbReference type="PANTHER" id="PTHR13325">
    <property type="entry name" value="PROTEASE M50 MEMBRANE-BOUND TRANSCRIPTION FACTOR SITE 2 PROTEASE"/>
    <property type="match status" value="1"/>
</dbReference>
<accession>A0A9D4XF37</accession>
<feature type="transmembrane region" description="Helical" evidence="1">
    <location>
        <begin position="6"/>
        <end position="27"/>
    </location>
</feature>
<evidence type="ECO:0000256" key="1">
    <source>
        <dbReference type="SAM" id="Phobius"/>
    </source>
</evidence>
<evidence type="ECO:0000313" key="2">
    <source>
        <dbReference type="EMBL" id="KAI5419082.1"/>
    </source>
</evidence>
<name>A0A9D4XF37_PEA</name>
<dbReference type="GO" id="GO:0016020">
    <property type="term" value="C:membrane"/>
    <property type="evidence" value="ECO:0007669"/>
    <property type="project" value="InterPro"/>
</dbReference>
<dbReference type="GO" id="GO:0004222">
    <property type="term" value="F:metalloendopeptidase activity"/>
    <property type="evidence" value="ECO:0007669"/>
    <property type="project" value="InterPro"/>
</dbReference>
<sequence>MESSEGVQIEYVAIFVAVLFPGALVAFNDELLQALPHLTSLRIYSAGIWHNAVESCLQTSYDLILHVSSQVIFYGENLFGESHDESHLASKKVKTPVFEADDPVAWITRAKIYFDVENTPDNMRLKLTRLSMEGSTIHWFNLLMEAYNELSREKLKKAQITRYEGRRLENPFEELSILRQTGSVEDFVEVFELLSSQVGCLHE</sequence>
<keyword evidence="1" id="KW-1133">Transmembrane helix</keyword>
<dbReference type="Proteomes" id="UP001058974">
    <property type="component" value="Chromosome 4"/>
</dbReference>
<keyword evidence="1" id="KW-0812">Transmembrane</keyword>
<proteinExistence type="predicted"/>
<dbReference type="Gramene" id="Psat04G0332400-T4">
    <property type="protein sequence ID" value="KAI5419082.1"/>
    <property type="gene ID" value="KIW84_043324"/>
</dbReference>
<dbReference type="GO" id="GO:1905897">
    <property type="term" value="P:regulation of response to endoplasmic reticulum stress"/>
    <property type="evidence" value="ECO:0007669"/>
    <property type="project" value="TreeGrafter"/>
</dbReference>
<dbReference type="AlphaFoldDB" id="A0A9D4XF37"/>
<comment type="caution">
    <text evidence="2">The sequence shown here is derived from an EMBL/GenBank/DDBJ whole genome shotgun (WGS) entry which is preliminary data.</text>
</comment>
<dbReference type="GO" id="GO:0005737">
    <property type="term" value="C:cytoplasm"/>
    <property type="evidence" value="ECO:0007669"/>
    <property type="project" value="TreeGrafter"/>
</dbReference>
<keyword evidence="3" id="KW-1185">Reference proteome</keyword>
<reference evidence="2 3" key="1">
    <citation type="journal article" date="2022" name="Nat. Genet.">
        <title>Improved pea reference genome and pan-genome highlight genomic features and evolutionary characteristics.</title>
        <authorList>
            <person name="Yang T."/>
            <person name="Liu R."/>
            <person name="Luo Y."/>
            <person name="Hu S."/>
            <person name="Wang D."/>
            <person name="Wang C."/>
            <person name="Pandey M.K."/>
            <person name="Ge S."/>
            <person name="Xu Q."/>
            <person name="Li N."/>
            <person name="Li G."/>
            <person name="Huang Y."/>
            <person name="Saxena R.K."/>
            <person name="Ji Y."/>
            <person name="Li M."/>
            <person name="Yan X."/>
            <person name="He Y."/>
            <person name="Liu Y."/>
            <person name="Wang X."/>
            <person name="Xiang C."/>
            <person name="Varshney R.K."/>
            <person name="Ding H."/>
            <person name="Gao S."/>
            <person name="Zong X."/>
        </authorList>
    </citation>
    <scope>NUCLEOTIDE SEQUENCE [LARGE SCALE GENOMIC DNA]</scope>
    <source>
        <strain evidence="2 3">cv. Zhongwan 6</strain>
    </source>
</reference>
<evidence type="ECO:0000313" key="3">
    <source>
        <dbReference type="Proteomes" id="UP001058974"/>
    </source>
</evidence>